<comment type="caution">
    <text evidence="1">The sequence shown here is derived from an EMBL/GenBank/DDBJ whole genome shotgun (WGS) entry which is preliminary data.</text>
</comment>
<evidence type="ECO:0000313" key="1">
    <source>
        <dbReference type="EMBL" id="MFM9327248.1"/>
    </source>
</evidence>
<gene>
    <name evidence="1" type="ORF">ACI1P1_02945</name>
</gene>
<keyword evidence="2" id="KW-1185">Reference proteome</keyword>
<evidence type="ECO:0000313" key="2">
    <source>
        <dbReference type="Proteomes" id="UP001631969"/>
    </source>
</evidence>
<dbReference type="Proteomes" id="UP001631969">
    <property type="component" value="Unassembled WGS sequence"/>
</dbReference>
<organism evidence="1 2">
    <name type="scientific">Paenibacillus mesotrionivorans</name>
    <dbReference type="NCBI Taxonomy" id="3160968"/>
    <lineage>
        <taxon>Bacteria</taxon>
        <taxon>Bacillati</taxon>
        <taxon>Bacillota</taxon>
        <taxon>Bacilli</taxon>
        <taxon>Bacillales</taxon>
        <taxon>Paenibacillaceae</taxon>
        <taxon>Paenibacillus</taxon>
    </lineage>
</organism>
<dbReference type="EMBL" id="JBJURJ010000002">
    <property type="protein sequence ID" value="MFM9327248.1"/>
    <property type="molecule type" value="Genomic_DNA"/>
</dbReference>
<accession>A0ACC7NRP8</accession>
<name>A0ACC7NRP8_9BACL</name>
<protein>
    <submittedName>
        <fullName evidence="1">TRAP transporter small permease</fullName>
    </submittedName>
</protein>
<sequence>MKTLKAIALQIDTFFESCAKIGLLSMIIIVTLQVFTRKIFNFVFFWSEETTLLLLIWFSFMGIALGFRENLHLGIDTFTNMLPKSIDRLIDRLIQICILAFGIYLVYYGWDFTRLMHESSLPATGLPNSLTYVVMPISGLMICIYAVLQLLGIDTIRHKNVDEGGSEE</sequence>
<reference evidence="1" key="1">
    <citation type="submission" date="2024-12" db="EMBL/GenBank/DDBJ databases">
        <authorList>
            <person name="Wu N."/>
        </authorList>
    </citation>
    <scope>NUCLEOTIDE SEQUENCE</scope>
    <source>
        <strain evidence="1">P15</strain>
    </source>
</reference>
<proteinExistence type="predicted"/>